<evidence type="ECO:0000256" key="3">
    <source>
        <dbReference type="ARBA" id="ARBA00022670"/>
    </source>
</evidence>
<proteinExistence type="inferred from homology"/>
<dbReference type="RefSeq" id="WP_330156603.1">
    <property type="nucleotide sequence ID" value="NZ_BAAAJA010000010.1"/>
</dbReference>
<dbReference type="Proteomes" id="UP001348641">
    <property type="component" value="Unassembled WGS sequence"/>
</dbReference>
<dbReference type="InterPro" id="IPR036286">
    <property type="entry name" value="LexA/Signal_pep-like_sf"/>
</dbReference>
<evidence type="ECO:0000313" key="7">
    <source>
        <dbReference type="Proteomes" id="UP001348641"/>
    </source>
</evidence>
<protein>
    <submittedName>
        <fullName evidence="6">S26 family signal peptidase</fullName>
    </submittedName>
</protein>
<evidence type="ECO:0000256" key="2">
    <source>
        <dbReference type="ARBA" id="ARBA00009370"/>
    </source>
</evidence>
<dbReference type="PANTHER" id="PTHR43390:SF1">
    <property type="entry name" value="CHLOROPLAST PROCESSING PEPTIDASE"/>
    <property type="match status" value="1"/>
</dbReference>
<keyword evidence="4" id="KW-0378">Hydrolase</keyword>
<evidence type="ECO:0000313" key="6">
    <source>
        <dbReference type="EMBL" id="MEE2049316.1"/>
    </source>
</evidence>
<dbReference type="PRINTS" id="PR00727">
    <property type="entry name" value="LEADERPTASE"/>
</dbReference>
<comment type="caution">
    <text evidence="6">The sequence shown here is derived from an EMBL/GenBank/DDBJ whole genome shotgun (WGS) entry which is preliminary data.</text>
</comment>
<dbReference type="Pfam" id="PF10502">
    <property type="entry name" value="Peptidase_S26"/>
    <property type="match status" value="2"/>
</dbReference>
<dbReference type="Gene3D" id="2.10.109.10">
    <property type="entry name" value="Umud Fragment, subunit A"/>
    <property type="match status" value="1"/>
</dbReference>
<comment type="similarity">
    <text evidence="2">Belongs to the peptidase S26 family.</text>
</comment>
<keyword evidence="3" id="KW-0645">Protease</keyword>
<name>A0ABU7KJ45_9ACTN</name>
<evidence type="ECO:0000256" key="4">
    <source>
        <dbReference type="ARBA" id="ARBA00022801"/>
    </source>
</evidence>
<reference evidence="6 7" key="1">
    <citation type="submission" date="2023-07" db="EMBL/GenBank/DDBJ databases">
        <authorList>
            <person name="Girao M."/>
            <person name="Carvalho M.F."/>
        </authorList>
    </citation>
    <scope>NUCLEOTIDE SEQUENCE [LARGE SCALE GENOMIC DNA]</scope>
    <source>
        <strain evidence="6 7">66/93</strain>
    </source>
</reference>
<sequence>MLTAIGSTGAVVLGFAAVALGAPLGALLWVRRRIFVAEVHGVSMLPTLRHGDRMLSARTNRGTVIAPRQLVVLSDPQTPVIRDERNRRRPHYLVKRVAAVAGDPLPVGVAGPGGTRTVPEGCVVVLGDNPGHSLDSRGFGPVPVSRVVGTVLRRLEG</sequence>
<dbReference type="InterPro" id="IPR000223">
    <property type="entry name" value="Pept_S26A_signal_pept_1"/>
</dbReference>
<accession>A0ABU7KJ45</accession>
<dbReference type="InterPro" id="IPR019533">
    <property type="entry name" value="Peptidase_S26"/>
</dbReference>
<comment type="subcellular location">
    <subcellularLocation>
        <location evidence="1">Cell membrane</location>
        <topology evidence="1">Single-pass type II membrane protein</topology>
    </subcellularLocation>
</comment>
<dbReference type="PROSITE" id="PS00501">
    <property type="entry name" value="SPASE_I_1"/>
    <property type="match status" value="1"/>
</dbReference>
<evidence type="ECO:0000259" key="5">
    <source>
        <dbReference type="Pfam" id="PF10502"/>
    </source>
</evidence>
<dbReference type="CDD" id="cd06530">
    <property type="entry name" value="S26_SPase_I"/>
    <property type="match status" value="1"/>
</dbReference>
<dbReference type="InterPro" id="IPR019756">
    <property type="entry name" value="Pept_S26A_signal_pept_1_Ser-AS"/>
</dbReference>
<feature type="domain" description="Peptidase S26" evidence="5">
    <location>
        <begin position="115"/>
        <end position="151"/>
    </location>
</feature>
<gene>
    <name evidence="6" type="ORF">Q8A49_02285</name>
</gene>
<dbReference type="EMBL" id="JAUUCC010000003">
    <property type="protein sequence ID" value="MEE2049316.1"/>
    <property type="molecule type" value="Genomic_DNA"/>
</dbReference>
<dbReference type="SUPFAM" id="SSF51306">
    <property type="entry name" value="LexA/Signal peptidase"/>
    <property type="match status" value="1"/>
</dbReference>
<dbReference type="PANTHER" id="PTHR43390">
    <property type="entry name" value="SIGNAL PEPTIDASE I"/>
    <property type="match status" value="1"/>
</dbReference>
<feature type="domain" description="Peptidase S26" evidence="5">
    <location>
        <begin position="30"/>
        <end position="104"/>
    </location>
</feature>
<evidence type="ECO:0000256" key="1">
    <source>
        <dbReference type="ARBA" id="ARBA00004401"/>
    </source>
</evidence>
<organism evidence="6 7">
    <name type="scientific">Nocardiopsis tropica</name>
    <dbReference type="NCBI Taxonomy" id="109330"/>
    <lineage>
        <taxon>Bacteria</taxon>
        <taxon>Bacillati</taxon>
        <taxon>Actinomycetota</taxon>
        <taxon>Actinomycetes</taxon>
        <taxon>Streptosporangiales</taxon>
        <taxon>Nocardiopsidaceae</taxon>
        <taxon>Nocardiopsis</taxon>
    </lineage>
</organism>